<proteinExistence type="predicted"/>
<evidence type="ECO:0000259" key="1">
    <source>
        <dbReference type="Pfam" id="PF07238"/>
    </source>
</evidence>
<organism evidence="2 3">
    <name type="scientific">Alkalilimnicola ehrlichii (strain ATCC BAA-1101 / DSM 17681 / MLHE-1)</name>
    <dbReference type="NCBI Taxonomy" id="187272"/>
    <lineage>
        <taxon>Bacteria</taxon>
        <taxon>Pseudomonadati</taxon>
        <taxon>Pseudomonadota</taxon>
        <taxon>Gammaproteobacteria</taxon>
        <taxon>Chromatiales</taxon>
        <taxon>Ectothiorhodospiraceae</taxon>
        <taxon>Alkalilimnicola</taxon>
    </lineage>
</organism>
<dbReference type="InterPro" id="IPR009875">
    <property type="entry name" value="PilZ_domain"/>
</dbReference>
<dbReference type="KEGG" id="aeh:Mlg_1844"/>
<gene>
    <name evidence="2" type="ordered locus">Mlg_1844</name>
</gene>
<dbReference type="Gene3D" id="2.40.10.220">
    <property type="entry name" value="predicted glycosyltransferase like domains"/>
    <property type="match status" value="1"/>
</dbReference>
<dbReference type="HOGENOM" id="CLU_095677_1_0_6"/>
<name>Q0A7J9_ALKEH</name>
<protein>
    <submittedName>
        <fullName evidence="2">Type IV pilus assembly PilZ</fullName>
    </submittedName>
</protein>
<dbReference type="GO" id="GO:0035438">
    <property type="term" value="F:cyclic-di-GMP binding"/>
    <property type="evidence" value="ECO:0007669"/>
    <property type="project" value="InterPro"/>
</dbReference>
<reference evidence="3" key="1">
    <citation type="submission" date="2006-08" db="EMBL/GenBank/DDBJ databases">
        <title>Complete sequence of Alkalilimnicola ehrilichei MLHE-1.</title>
        <authorList>
            <person name="Copeland A."/>
            <person name="Lucas S."/>
            <person name="Lapidus A."/>
            <person name="Barry K."/>
            <person name="Detter J.C."/>
            <person name="Glavina del Rio T."/>
            <person name="Hammon N."/>
            <person name="Israni S."/>
            <person name="Dalin E."/>
            <person name="Tice H."/>
            <person name="Pitluck S."/>
            <person name="Sims D."/>
            <person name="Brettin T."/>
            <person name="Bruce D."/>
            <person name="Han C."/>
            <person name="Tapia R."/>
            <person name="Gilna P."/>
            <person name="Schmutz J."/>
            <person name="Larimer F."/>
            <person name="Land M."/>
            <person name="Hauser L."/>
            <person name="Kyrpides N."/>
            <person name="Mikhailova N."/>
            <person name="Oremland R.S."/>
            <person name="Hoeft S.E."/>
            <person name="Switzer-Blum J."/>
            <person name="Kulp T."/>
            <person name="King G."/>
            <person name="Tabita R."/>
            <person name="Witte B."/>
            <person name="Santini J.M."/>
            <person name="Basu P."/>
            <person name="Hollibaugh J.T."/>
            <person name="Xie G."/>
            <person name="Stolz J.F."/>
            <person name="Richardson P."/>
        </authorList>
    </citation>
    <scope>NUCLEOTIDE SEQUENCE [LARGE SCALE GENOMIC DNA]</scope>
    <source>
        <strain evidence="3">ATCC BAA-1101 / DSM 17681 / MLHE-1</strain>
    </source>
</reference>
<dbReference type="AlphaFoldDB" id="Q0A7J9"/>
<dbReference type="eggNOG" id="ENOG50330RV">
    <property type="taxonomic scope" value="Bacteria"/>
</dbReference>
<evidence type="ECO:0000313" key="2">
    <source>
        <dbReference type="EMBL" id="ABI57188.1"/>
    </source>
</evidence>
<evidence type="ECO:0000313" key="3">
    <source>
        <dbReference type="Proteomes" id="UP000001962"/>
    </source>
</evidence>
<dbReference type="OrthoDB" id="5567005at2"/>
<sequence>MNDASHDNQERRQFFRIDDTLALSWVAVAPNRIGAVMEQLRREEDLGVAAEETFAALSRRAEKLRRVQEPEIRALFELVEQRLEMLADRMLHWDRRNTRADLQQVNLSAGGVAFRTVQPVLVGECMVIRLGLLEMRRTVFAGGRVVRSQEDAPGQWWVAVAFQHIREEDQQKVLQYTLHKQSLQIKAQQKQGE</sequence>
<feature type="domain" description="PilZ" evidence="1">
    <location>
        <begin position="102"/>
        <end position="177"/>
    </location>
</feature>
<dbReference type="Proteomes" id="UP000001962">
    <property type="component" value="Chromosome"/>
</dbReference>
<dbReference type="Pfam" id="PF07238">
    <property type="entry name" value="PilZ"/>
    <property type="match status" value="1"/>
</dbReference>
<dbReference type="EMBL" id="CP000453">
    <property type="protein sequence ID" value="ABI57188.1"/>
    <property type="molecule type" value="Genomic_DNA"/>
</dbReference>
<accession>Q0A7J9</accession>
<dbReference type="RefSeq" id="WP_011629582.1">
    <property type="nucleotide sequence ID" value="NC_008340.1"/>
</dbReference>
<keyword evidence="3" id="KW-1185">Reference proteome</keyword>